<dbReference type="VEuPathDB" id="FungiDB:AeMF1_011994"/>
<protein>
    <recommendedName>
        <fullName evidence="3">MADF domain-containing protein</fullName>
    </recommendedName>
</protein>
<accession>A0A6G0W3D6</accession>
<evidence type="ECO:0008006" key="3">
    <source>
        <dbReference type="Google" id="ProtNLM"/>
    </source>
</evidence>
<dbReference type="EMBL" id="VJMJ01000380">
    <property type="protein sequence ID" value="KAF0721611.1"/>
    <property type="molecule type" value="Genomic_DNA"/>
</dbReference>
<comment type="caution">
    <text evidence="1">The sequence shown here is derived from an EMBL/GenBank/DDBJ whole genome shotgun (WGS) entry which is preliminary data.</text>
</comment>
<reference evidence="1 2" key="1">
    <citation type="submission" date="2019-07" db="EMBL/GenBank/DDBJ databases">
        <title>Genomics analysis of Aphanomyces spp. identifies a new class of oomycete effector associated with host adaptation.</title>
        <authorList>
            <person name="Gaulin E."/>
        </authorList>
    </citation>
    <scope>NUCLEOTIDE SEQUENCE [LARGE SCALE GENOMIC DNA]</scope>
    <source>
        <strain evidence="1 2">ATCC 201684</strain>
    </source>
</reference>
<dbReference type="AlphaFoldDB" id="A0A6G0W3D6"/>
<keyword evidence="2" id="KW-1185">Reference proteome</keyword>
<dbReference type="Proteomes" id="UP000481153">
    <property type="component" value="Unassembled WGS sequence"/>
</dbReference>
<sequence length="227" mass="25532">MVRTLLELRLQRYAAGFQASRSNQQLSLMWEKIAMSLNLACSTAVPALSVKSKYHSLKNEFSKIRFQEQSTGNDVDDPIIYPIYWDDLVEYLGDKSGLGHNEFASSIDLGEPIENSLDDVLQAKRARLEKQKKEKKERRHNTTSVADGLASLGQTLAKGLVDAAVATPRPIEEKMNALLEAIQDTKKVQEALLENITTNNAIQAQVLCWHCSKSRERINLYSTRLVL</sequence>
<gene>
    <name evidence="1" type="ORF">Ae201684_019046</name>
</gene>
<proteinExistence type="predicted"/>
<name>A0A6G0W3D6_9STRA</name>
<evidence type="ECO:0000313" key="2">
    <source>
        <dbReference type="Proteomes" id="UP000481153"/>
    </source>
</evidence>
<evidence type="ECO:0000313" key="1">
    <source>
        <dbReference type="EMBL" id="KAF0721611.1"/>
    </source>
</evidence>
<organism evidence="1 2">
    <name type="scientific">Aphanomyces euteiches</name>
    <dbReference type="NCBI Taxonomy" id="100861"/>
    <lineage>
        <taxon>Eukaryota</taxon>
        <taxon>Sar</taxon>
        <taxon>Stramenopiles</taxon>
        <taxon>Oomycota</taxon>
        <taxon>Saprolegniomycetes</taxon>
        <taxon>Saprolegniales</taxon>
        <taxon>Verrucalvaceae</taxon>
        <taxon>Aphanomyces</taxon>
    </lineage>
</organism>